<organism evidence="3 4">
    <name type="scientific">Bordetella genomosp. 5</name>
    <dbReference type="NCBI Taxonomy" id="1395608"/>
    <lineage>
        <taxon>Bacteria</taxon>
        <taxon>Pseudomonadati</taxon>
        <taxon>Pseudomonadota</taxon>
        <taxon>Betaproteobacteria</taxon>
        <taxon>Burkholderiales</taxon>
        <taxon>Alcaligenaceae</taxon>
        <taxon>Bordetella</taxon>
    </lineage>
</organism>
<protein>
    <recommendedName>
        <fullName evidence="5">DUF1090 domain-containing protein</fullName>
    </recommendedName>
</protein>
<dbReference type="Proteomes" id="UP000216913">
    <property type="component" value="Unassembled WGS sequence"/>
</dbReference>
<accession>A0A261TMF1</accession>
<sequence>MRRITLASFVLGSALASSTALAQESPLRGCAAKKQSIERELTHAREHGNSNRVRGLEKALAAAQDCDDASLQRERQEKVRDAEKKVKEREEELAEEKAEGKRKDIQKAERKLKEAQDELAAARADVHR</sequence>
<evidence type="ECO:0008006" key="5">
    <source>
        <dbReference type="Google" id="ProtNLM"/>
    </source>
</evidence>
<proteinExistence type="predicted"/>
<feature type="signal peptide" evidence="2">
    <location>
        <begin position="1"/>
        <end position="22"/>
    </location>
</feature>
<evidence type="ECO:0000256" key="1">
    <source>
        <dbReference type="SAM" id="MobiDB-lite"/>
    </source>
</evidence>
<feature type="compositionally biased region" description="Basic and acidic residues" evidence="1">
    <location>
        <begin position="43"/>
        <end position="57"/>
    </location>
</feature>
<comment type="caution">
    <text evidence="3">The sequence shown here is derived from an EMBL/GenBank/DDBJ whole genome shotgun (WGS) entry which is preliminary data.</text>
</comment>
<keyword evidence="4" id="KW-1185">Reference proteome</keyword>
<dbReference type="Pfam" id="PF06476">
    <property type="entry name" value="DUF1090"/>
    <property type="match status" value="1"/>
</dbReference>
<evidence type="ECO:0000313" key="4">
    <source>
        <dbReference type="Proteomes" id="UP000216913"/>
    </source>
</evidence>
<evidence type="ECO:0000313" key="3">
    <source>
        <dbReference type="EMBL" id="OZI50372.1"/>
    </source>
</evidence>
<keyword evidence="2" id="KW-0732">Signal</keyword>
<gene>
    <name evidence="3" type="ORF">CAL25_12550</name>
</gene>
<dbReference type="EMBL" id="NEVP01000007">
    <property type="protein sequence ID" value="OZI50372.1"/>
    <property type="molecule type" value="Genomic_DNA"/>
</dbReference>
<reference evidence="3 4" key="1">
    <citation type="submission" date="2017-05" db="EMBL/GenBank/DDBJ databases">
        <title>Complete and WGS of Bordetella genogroups.</title>
        <authorList>
            <person name="Spilker T."/>
            <person name="LiPuma J."/>
        </authorList>
    </citation>
    <scope>NUCLEOTIDE SEQUENCE [LARGE SCALE GENOMIC DNA]</scope>
    <source>
        <strain evidence="3 4">AU10456</strain>
    </source>
</reference>
<dbReference type="AlphaFoldDB" id="A0A261TMF1"/>
<dbReference type="InterPro" id="IPR009468">
    <property type="entry name" value="DUF1090"/>
</dbReference>
<feature type="region of interest" description="Disordered" evidence="1">
    <location>
        <begin position="43"/>
        <end position="128"/>
    </location>
</feature>
<name>A0A261TMF1_9BORD</name>
<feature type="compositionally biased region" description="Basic and acidic residues" evidence="1">
    <location>
        <begin position="70"/>
        <end position="116"/>
    </location>
</feature>
<feature type="chain" id="PRO_5012401861" description="DUF1090 domain-containing protein" evidence="2">
    <location>
        <begin position="23"/>
        <end position="128"/>
    </location>
</feature>
<evidence type="ECO:0000256" key="2">
    <source>
        <dbReference type="SAM" id="SignalP"/>
    </source>
</evidence>